<dbReference type="EMBL" id="JAOTOJ010000002">
    <property type="protein sequence ID" value="KAK9407711.1"/>
    <property type="molecule type" value="Genomic_DNA"/>
</dbReference>
<proteinExistence type="predicted"/>
<keyword evidence="2" id="KW-1185">Reference proteome</keyword>
<protein>
    <submittedName>
        <fullName evidence="1">Uncharacterized protein</fullName>
    </submittedName>
</protein>
<dbReference type="Proteomes" id="UP001474421">
    <property type="component" value="Unassembled WGS sequence"/>
</dbReference>
<reference evidence="1 2" key="1">
    <citation type="journal article" date="2024" name="Proc. Natl. Acad. Sci. U.S.A.">
        <title>The genetic regulatory architecture and epigenomic basis for age-related changes in rattlesnake venom.</title>
        <authorList>
            <person name="Hogan M.P."/>
            <person name="Holding M.L."/>
            <person name="Nystrom G.S."/>
            <person name="Colston T.J."/>
            <person name="Bartlett D.A."/>
            <person name="Mason A.J."/>
            <person name="Ellsworth S.A."/>
            <person name="Rautsaw R.M."/>
            <person name="Lawrence K.C."/>
            <person name="Strickland J.L."/>
            <person name="He B."/>
            <person name="Fraser P."/>
            <person name="Margres M.J."/>
            <person name="Gilbert D.M."/>
            <person name="Gibbs H.L."/>
            <person name="Parkinson C.L."/>
            <person name="Rokyta D.R."/>
        </authorList>
    </citation>
    <scope>NUCLEOTIDE SEQUENCE [LARGE SCALE GENOMIC DNA]</scope>
    <source>
        <strain evidence="1">DRR0105</strain>
    </source>
</reference>
<evidence type="ECO:0000313" key="1">
    <source>
        <dbReference type="EMBL" id="KAK9407711.1"/>
    </source>
</evidence>
<evidence type="ECO:0000313" key="2">
    <source>
        <dbReference type="Proteomes" id="UP001474421"/>
    </source>
</evidence>
<dbReference type="AlphaFoldDB" id="A0AAW1C0I7"/>
<accession>A0AAW1C0I7</accession>
<organism evidence="1 2">
    <name type="scientific">Crotalus adamanteus</name>
    <name type="common">Eastern diamondback rattlesnake</name>
    <dbReference type="NCBI Taxonomy" id="8729"/>
    <lineage>
        <taxon>Eukaryota</taxon>
        <taxon>Metazoa</taxon>
        <taxon>Chordata</taxon>
        <taxon>Craniata</taxon>
        <taxon>Vertebrata</taxon>
        <taxon>Euteleostomi</taxon>
        <taxon>Lepidosauria</taxon>
        <taxon>Squamata</taxon>
        <taxon>Bifurcata</taxon>
        <taxon>Unidentata</taxon>
        <taxon>Episquamata</taxon>
        <taxon>Toxicofera</taxon>
        <taxon>Serpentes</taxon>
        <taxon>Colubroidea</taxon>
        <taxon>Viperidae</taxon>
        <taxon>Crotalinae</taxon>
        <taxon>Crotalus</taxon>
    </lineage>
</organism>
<sequence>MPASEGEGLERCPGEGRQACFPILGNRGWGVLFSLALFLAGLTGGGSWRALPGPSEPGAGAHFGGSPLQLPAVSRERAGEAGARNAKGKRLL</sequence>
<name>A0AAW1C0I7_CROAD</name>
<gene>
    <name evidence="1" type="ORF">NXF25_006485</name>
</gene>
<comment type="caution">
    <text evidence="1">The sequence shown here is derived from an EMBL/GenBank/DDBJ whole genome shotgun (WGS) entry which is preliminary data.</text>
</comment>